<dbReference type="EMBL" id="JAVRHX010000002">
    <property type="protein sequence ID" value="MDT0595134.1"/>
    <property type="molecule type" value="Genomic_DNA"/>
</dbReference>
<keyword evidence="8" id="KW-1185">Reference proteome</keyword>
<comment type="subcellular location">
    <subcellularLocation>
        <location evidence="6">Cell membrane</location>
        <topology evidence="6">Multi-pass membrane protein</topology>
    </subcellularLocation>
    <subcellularLocation>
        <location evidence="1">Membrane</location>
    </subcellularLocation>
</comment>
<feature type="transmembrane region" description="Helical" evidence="6">
    <location>
        <begin position="212"/>
        <end position="234"/>
    </location>
</feature>
<keyword evidence="3 6" id="KW-0812">Transmembrane</keyword>
<name>A0ABU2ZS41_9ALTE</name>
<feature type="transmembrane region" description="Helical" evidence="6">
    <location>
        <begin position="12"/>
        <end position="33"/>
    </location>
</feature>
<evidence type="ECO:0000256" key="6">
    <source>
        <dbReference type="RuleBase" id="RU363076"/>
    </source>
</evidence>
<proteinExistence type="inferred from homology"/>
<evidence type="ECO:0000256" key="4">
    <source>
        <dbReference type="ARBA" id="ARBA00022989"/>
    </source>
</evidence>
<dbReference type="CDD" id="cd06662">
    <property type="entry name" value="SURF1"/>
    <property type="match status" value="1"/>
</dbReference>
<comment type="caution">
    <text evidence="7">The sequence shown here is derived from an EMBL/GenBank/DDBJ whole genome shotgun (WGS) entry which is preliminary data.</text>
</comment>
<keyword evidence="5 6" id="KW-0472">Membrane</keyword>
<comment type="similarity">
    <text evidence="2 6">Belongs to the SURF1 family.</text>
</comment>
<evidence type="ECO:0000313" key="8">
    <source>
        <dbReference type="Proteomes" id="UP001253545"/>
    </source>
</evidence>
<dbReference type="PROSITE" id="PS50895">
    <property type="entry name" value="SURF1"/>
    <property type="match status" value="1"/>
</dbReference>
<dbReference type="RefSeq" id="WP_311368650.1">
    <property type="nucleotide sequence ID" value="NZ_JAVRHX010000002.1"/>
</dbReference>
<keyword evidence="6" id="KW-1003">Cell membrane</keyword>
<dbReference type="InterPro" id="IPR045214">
    <property type="entry name" value="Surf1/Surf4"/>
</dbReference>
<protein>
    <recommendedName>
        <fullName evidence="6">SURF1-like protein</fullName>
    </recommendedName>
</protein>
<dbReference type="Proteomes" id="UP001253545">
    <property type="component" value="Unassembled WGS sequence"/>
</dbReference>
<dbReference type="InterPro" id="IPR002994">
    <property type="entry name" value="Surf1/Shy1"/>
</dbReference>
<evidence type="ECO:0000256" key="5">
    <source>
        <dbReference type="ARBA" id="ARBA00023136"/>
    </source>
</evidence>
<organism evidence="7 8">
    <name type="scientific">Glaciecola petra</name>
    <dbReference type="NCBI Taxonomy" id="3075602"/>
    <lineage>
        <taxon>Bacteria</taxon>
        <taxon>Pseudomonadati</taxon>
        <taxon>Pseudomonadota</taxon>
        <taxon>Gammaproteobacteria</taxon>
        <taxon>Alteromonadales</taxon>
        <taxon>Alteromonadaceae</taxon>
        <taxon>Glaciecola</taxon>
    </lineage>
</organism>
<accession>A0ABU2ZS41</accession>
<evidence type="ECO:0000256" key="2">
    <source>
        <dbReference type="ARBA" id="ARBA00007165"/>
    </source>
</evidence>
<dbReference type="PANTHER" id="PTHR23427">
    <property type="entry name" value="SURFEIT LOCUS PROTEIN"/>
    <property type="match status" value="1"/>
</dbReference>
<reference evidence="7 8" key="1">
    <citation type="submission" date="2023-09" db="EMBL/GenBank/DDBJ databases">
        <authorList>
            <person name="Rey-Velasco X."/>
        </authorList>
    </citation>
    <scope>NUCLEOTIDE SEQUENCE [LARGE SCALE GENOMIC DNA]</scope>
    <source>
        <strain evidence="7 8">P117</strain>
    </source>
</reference>
<evidence type="ECO:0000313" key="7">
    <source>
        <dbReference type="EMBL" id="MDT0595134.1"/>
    </source>
</evidence>
<evidence type="ECO:0000256" key="1">
    <source>
        <dbReference type="ARBA" id="ARBA00004370"/>
    </source>
</evidence>
<gene>
    <name evidence="7" type="ORF">RM552_09790</name>
</gene>
<sequence length="250" mass="28198">MPSSKNSQTFPYIACVLAFIAIAIMIGLGIWQLDRKAEKDARLDQIQQAQAQDNVDIAKVAEEPYLYEDFIVSAKGNANNQIFFIDNKIVSGKPGYHVLVPLQTNQGMVMLNLGWVSSTGSREVLPKVKIPMLSEIQGVLYIPTLNKIITETNSRYGQFPVLLQQVDLEEIKKHIGKPLLPFVLRLTESAPQSESNFIRDWQVVTMSPEKHLGYAIQWFGLAIAALTVFLLTMLKWMNGPQHRLEQTEQD</sequence>
<dbReference type="PANTHER" id="PTHR23427:SF2">
    <property type="entry name" value="SURFEIT LOCUS PROTEIN 1"/>
    <property type="match status" value="1"/>
</dbReference>
<keyword evidence="4 6" id="KW-1133">Transmembrane helix</keyword>
<dbReference type="Pfam" id="PF02104">
    <property type="entry name" value="SURF1"/>
    <property type="match status" value="1"/>
</dbReference>
<evidence type="ECO:0000256" key="3">
    <source>
        <dbReference type="ARBA" id="ARBA00022692"/>
    </source>
</evidence>